<dbReference type="InterPro" id="IPR013324">
    <property type="entry name" value="RNA_pol_sigma_r3/r4-like"/>
</dbReference>
<dbReference type="EMBL" id="DPIY01000006">
    <property type="protein sequence ID" value="HCT57116.1"/>
    <property type="molecule type" value="Genomic_DNA"/>
</dbReference>
<evidence type="ECO:0000259" key="3">
    <source>
        <dbReference type="Pfam" id="PF04545"/>
    </source>
</evidence>
<dbReference type="GO" id="GO:0006352">
    <property type="term" value="P:DNA-templated transcription initiation"/>
    <property type="evidence" value="ECO:0007669"/>
    <property type="project" value="InterPro"/>
</dbReference>
<sequence length="259" mass="28255">MHTRWGPGHHGRDYHYLTEVHMAKRHTNRRRAAFAAIGLLVETGCGVFTLFLASRDASYSQALAAKQWLAALIAQRVRAYVEQLGSPQVGESADTADGDLLMPPFDVEWMVAEATARVMAALPRCASRSVVDFERWLERQIADAIDEDPDRNPPSPASPSGAAQVSASWALHRLPIPRAQRDALVTAVLQELTPQEREVLKAMQEPTASWVDVAERLGLSLFAAKRLHRHADDRAHEIAVRLAAQAAGVASTPAHAAAA</sequence>
<dbReference type="AlphaFoldDB" id="A0A3D4V7K5"/>
<evidence type="ECO:0000313" key="4">
    <source>
        <dbReference type="EMBL" id="HCT57116.1"/>
    </source>
</evidence>
<proteinExistence type="predicted"/>
<evidence type="ECO:0000313" key="5">
    <source>
        <dbReference type="Proteomes" id="UP000264071"/>
    </source>
</evidence>
<gene>
    <name evidence="4" type="ORF">DGD08_07870</name>
</gene>
<dbReference type="SUPFAM" id="SSF88659">
    <property type="entry name" value="Sigma3 and sigma4 domains of RNA polymerase sigma factors"/>
    <property type="match status" value="1"/>
</dbReference>
<keyword evidence="2" id="KW-0812">Transmembrane</keyword>
<evidence type="ECO:0000256" key="1">
    <source>
        <dbReference type="SAM" id="MobiDB-lite"/>
    </source>
</evidence>
<keyword evidence="2" id="KW-1133">Transmembrane helix</keyword>
<comment type="caution">
    <text evidence="4">The sequence shown here is derived from an EMBL/GenBank/DDBJ whole genome shotgun (WGS) entry which is preliminary data.</text>
</comment>
<dbReference type="Proteomes" id="UP000264071">
    <property type="component" value="Unassembled WGS sequence"/>
</dbReference>
<dbReference type="InterPro" id="IPR007630">
    <property type="entry name" value="RNA_pol_sigma70_r4"/>
</dbReference>
<dbReference type="GO" id="GO:0003700">
    <property type="term" value="F:DNA-binding transcription factor activity"/>
    <property type="evidence" value="ECO:0007669"/>
    <property type="project" value="InterPro"/>
</dbReference>
<reference evidence="4 5" key="1">
    <citation type="journal article" date="2018" name="Nat. Biotechnol.">
        <title>A standardized bacterial taxonomy based on genome phylogeny substantially revises the tree of life.</title>
        <authorList>
            <person name="Parks D.H."/>
            <person name="Chuvochina M."/>
            <person name="Waite D.W."/>
            <person name="Rinke C."/>
            <person name="Skarshewski A."/>
            <person name="Chaumeil P.A."/>
            <person name="Hugenholtz P."/>
        </authorList>
    </citation>
    <scope>NUCLEOTIDE SEQUENCE [LARGE SCALE GENOMIC DNA]</scope>
    <source>
        <strain evidence="4">UBA8844</strain>
    </source>
</reference>
<organism evidence="4 5">
    <name type="scientific">Gemmatimonas aurantiaca</name>
    <dbReference type="NCBI Taxonomy" id="173480"/>
    <lineage>
        <taxon>Bacteria</taxon>
        <taxon>Pseudomonadati</taxon>
        <taxon>Gemmatimonadota</taxon>
        <taxon>Gemmatimonadia</taxon>
        <taxon>Gemmatimonadales</taxon>
        <taxon>Gemmatimonadaceae</taxon>
        <taxon>Gemmatimonas</taxon>
    </lineage>
</organism>
<accession>A0A3D4V7K5</accession>
<feature type="transmembrane region" description="Helical" evidence="2">
    <location>
        <begin position="32"/>
        <end position="53"/>
    </location>
</feature>
<evidence type="ECO:0000256" key="2">
    <source>
        <dbReference type="SAM" id="Phobius"/>
    </source>
</evidence>
<dbReference type="Pfam" id="PF04545">
    <property type="entry name" value="Sigma70_r4"/>
    <property type="match status" value="1"/>
</dbReference>
<name>A0A3D4V7K5_9BACT</name>
<feature type="domain" description="RNA polymerase sigma-70 region 4" evidence="3">
    <location>
        <begin position="188"/>
        <end position="231"/>
    </location>
</feature>
<keyword evidence="2" id="KW-0472">Membrane</keyword>
<protein>
    <recommendedName>
        <fullName evidence="3">RNA polymerase sigma-70 region 4 domain-containing protein</fullName>
    </recommendedName>
</protein>
<feature type="region of interest" description="Disordered" evidence="1">
    <location>
        <begin position="144"/>
        <end position="164"/>
    </location>
</feature>